<dbReference type="PANTHER" id="PTHR12197">
    <property type="entry name" value="HISTONE-LYSINE N-METHYLTRANSFERASE SMYD"/>
    <property type="match status" value="1"/>
</dbReference>
<proteinExistence type="predicted"/>
<organism evidence="3">
    <name type="scientific">Alexandrium monilatum</name>
    <dbReference type="NCBI Taxonomy" id="311494"/>
    <lineage>
        <taxon>Eukaryota</taxon>
        <taxon>Sar</taxon>
        <taxon>Alveolata</taxon>
        <taxon>Dinophyceae</taxon>
        <taxon>Gonyaulacales</taxon>
        <taxon>Pyrocystaceae</taxon>
        <taxon>Alexandrium</taxon>
    </lineage>
</organism>
<dbReference type="InterPro" id="IPR001214">
    <property type="entry name" value="SET_dom"/>
</dbReference>
<feature type="region of interest" description="Disordered" evidence="1">
    <location>
        <begin position="478"/>
        <end position="510"/>
    </location>
</feature>
<dbReference type="InterPro" id="IPR050869">
    <property type="entry name" value="H3K4_H4K5_MeTrfase"/>
</dbReference>
<dbReference type="Gene3D" id="2.170.270.10">
    <property type="entry name" value="SET domain"/>
    <property type="match status" value="1"/>
</dbReference>
<gene>
    <name evidence="3" type="ORF">AMON00008_LOCUS21358</name>
</gene>
<dbReference type="SUPFAM" id="SSF82199">
    <property type="entry name" value="SET domain"/>
    <property type="match status" value="1"/>
</dbReference>
<dbReference type="EMBL" id="HBNR01031277">
    <property type="protein sequence ID" value="CAE4585405.1"/>
    <property type="molecule type" value="Transcribed_RNA"/>
</dbReference>
<evidence type="ECO:0000256" key="1">
    <source>
        <dbReference type="SAM" id="MobiDB-lite"/>
    </source>
</evidence>
<evidence type="ECO:0000313" key="3">
    <source>
        <dbReference type="EMBL" id="CAE4585405.1"/>
    </source>
</evidence>
<protein>
    <recommendedName>
        <fullName evidence="2">SET domain-containing protein</fullName>
    </recommendedName>
</protein>
<dbReference type="Pfam" id="PF00856">
    <property type="entry name" value="SET"/>
    <property type="match status" value="1"/>
</dbReference>
<dbReference type="InterPro" id="IPR046341">
    <property type="entry name" value="SET_dom_sf"/>
</dbReference>
<dbReference type="GO" id="GO:0005634">
    <property type="term" value="C:nucleus"/>
    <property type="evidence" value="ECO:0007669"/>
    <property type="project" value="TreeGrafter"/>
</dbReference>
<name>A0A7S4QJ95_9DINO</name>
<reference evidence="3" key="1">
    <citation type="submission" date="2021-01" db="EMBL/GenBank/DDBJ databases">
        <authorList>
            <person name="Corre E."/>
            <person name="Pelletier E."/>
            <person name="Niang G."/>
            <person name="Scheremetjew M."/>
            <person name="Finn R."/>
            <person name="Kale V."/>
            <person name="Holt S."/>
            <person name="Cochrane G."/>
            <person name="Meng A."/>
            <person name="Brown T."/>
            <person name="Cohen L."/>
        </authorList>
    </citation>
    <scope>NUCLEOTIDE SEQUENCE</scope>
    <source>
        <strain evidence="3">CCMP3105</strain>
    </source>
</reference>
<feature type="compositionally biased region" description="Low complexity" evidence="1">
    <location>
        <begin position="484"/>
        <end position="497"/>
    </location>
</feature>
<dbReference type="SMART" id="SM00317">
    <property type="entry name" value="SET"/>
    <property type="match status" value="1"/>
</dbReference>
<dbReference type="PROSITE" id="PS50280">
    <property type="entry name" value="SET"/>
    <property type="match status" value="1"/>
</dbReference>
<dbReference type="PANTHER" id="PTHR12197:SF251">
    <property type="entry name" value="EG:BACR7C10.4 PROTEIN"/>
    <property type="match status" value="1"/>
</dbReference>
<dbReference type="InterPro" id="IPR011990">
    <property type="entry name" value="TPR-like_helical_dom_sf"/>
</dbReference>
<dbReference type="Gene3D" id="1.25.40.10">
    <property type="entry name" value="Tetratricopeptide repeat domain"/>
    <property type="match status" value="1"/>
</dbReference>
<dbReference type="CDD" id="cd20071">
    <property type="entry name" value="SET_SMYD"/>
    <property type="match status" value="1"/>
</dbReference>
<feature type="domain" description="SET" evidence="2">
    <location>
        <begin position="31"/>
        <end position="224"/>
    </location>
</feature>
<accession>A0A7S4QJ95</accession>
<evidence type="ECO:0000259" key="2">
    <source>
        <dbReference type="PROSITE" id="PS50280"/>
    </source>
</evidence>
<sequence>MPAAGEPPAAEGPASAGVAHINAHGEQHHQGVLRCRWTEQKGRILHAARDFAEGEVILVESPLHIVQEDEASPAFKHLQQLCADREDDFDYDPLWYWCALKSLTKEELQGARLGGWAGADAAVQHNLLLLHHEEVSEPSSSSEVLVKELAPGASPMLVERLTQIWVLNCFEYSDAPQGYSTYFFSSFMSHSCWPNAVWHYAGADHVLRARRAVRAGDEVCISYLPEHGLMQSAPVRRLELHDTKRFWCACERCSGPRDLGRGLWCPLCGEGAVFARSPDPGPARDDQLLAAHLAGAACEGCGRSLGKREAARLAGHEKRLKGIVDDYAERTQAGSAASIAVKELQATEAFIDSAFAQHALADLAWEQLADCYAAHQRCADQRRLLERRCSFHAAAYPGLNGSHAWSLEARGDAMMRAGGRAPRPGGARQAGGRRERVWQVAAREEPEQALQLYAEAQRILTLMFGEGHEYVTHVERKRRRAERAAAAIADQQKAGAQHSEGKEDAEAEEA</sequence>
<dbReference type="AlphaFoldDB" id="A0A7S4QJ95"/>